<sequence>MLSGAVWISTGRIPHFTFRAVAHSIYGGKFTMH</sequence>
<accession>A0A0E9WDB1</accession>
<name>A0A0E9WDB1_ANGAN</name>
<reference evidence="1" key="2">
    <citation type="journal article" date="2015" name="Fish Shellfish Immunol.">
        <title>Early steps in the European eel (Anguilla anguilla)-Vibrio vulnificus interaction in the gills: Role of the RtxA13 toxin.</title>
        <authorList>
            <person name="Callol A."/>
            <person name="Pajuelo D."/>
            <person name="Ebbesson L."/>
            <person name="Teles M."/>
            <person name="MacKenzie S."/>
            <person name="Amaro C."/>
        </authorList>
    </citation>
    <scope>NUCLEOTIDE SEQUENCE</scope>
</reference>
<evidence type="ECO:0000313" key="1">
    <source>
        <dbReference type="EMBL" id="JAH88374.1"/>
    </source>
</evidence>
<reference evidence="1" key="1">
    <citation type="submission" date="2014-11" db="EMBL/GenBank/DDBJ databases">
        <authorList>
            <person name="Amaro Gonzalez C."/>
        </authorList>
    </citation>
    <scope>NUCLEOTIDE SEQUENCE</scope>
</reference>
<proteinExistence type="predicted"/>
<dbReference type="EMBL" id="GBXM01020203">
    <property type="protein sequence ID" value="JAH88374.1"/>
    <property type="molecule type" value="Transcribed_RNA"/>
</dbReference>
<protein>
    <submittedName>
        <fullName evidence="1">Uncharacterized protein</fullName>
    </submittedName>
</protein>
<organism evidence="1">
    <name type="scientific">Anguilla anguilla</name>
    <name type="common">European freshwater eel</name>
    <name type="synonym">Muraena anguilla</name>
    <dbReference type="NCBI Taxonomy" id="7936"/>
    <lineage>
        <taxon>Eukaryota</taxon>
        <taxon>Metazoa</taxon>
        <taxon>Chordata</taxon>
        <taxon>Craniata</taxon>
        <taxon>Vertebrata</taxon>
        <taxon>Euteleostomi</taxon>
        <taxon>Actinopterygii</taxon>
        <taxon>Neopterygii</taxon>
        <taxon>Teleostei</taxon>
        <taxon>Anguilliformes</taxon>
        <taxon>Anguillidae</taxon>
        <taxon>Anguilla</taxon>
    </lineage>
</organism>
<dbReference type="AlphaFoldDB" id="A0A0E9WDB1"/>